<dbReference type="SUPFAM" id="SSF55874">
    <property type="entry name" value="ATPase domain of HSP90 chaperone/DNA topoisomerase II/histidine kinase"/>
    <property type="match status" value="1"/>
</dbReference>
<dbReference type="InterPro" id="IPR002545">
    <property type="entry name" value="CheW-lke_dom"/>
</dbReference>
<evidence type="ECO:0000259" key="10">
    <source>
        <dbReference type="PROSITE" id="PS50109"/>
    </source>
</evidence>
<sequence length="740" mass="76307">MNDLIDQFLIEARELIQSATEDLLALEAAPGDAEALNRVFRAFHTLKGSVGLFDFPPLLALLHAAEDGLAASRAGTRAVDSALIDLSLETLDATARWTDAIETTGCLPAGAAEEAAGLVVRFGGAPPPCAAPHGAASAAPPDWAVPLLAQADEAPPGALLVAVRYRPRPDCFYSGEDPLGLVRRLPGLLALQIAPTAPWPSDGEVDVFTCNLDIALLTAAPRQEVDAVFRLVRDQVTVATVAGQARPAAALPPLTAAILAEQLRLLAAPGEPGGETGRREAAARAAANALRAAGREAGAEACLRAAREGPDALARLLAGLREGNGAAPAADEAPGEAGRTLRIDAARVEALVALAGDLVVARNRLGALAARAEAGQDGAGLARALRESDALIGRLVAELHRGVTALKLLPLAPVFQRFARPVREIARSLGKEVAFEVQGGQIGADKAVADALFEPLLHVIRNAVDHGLEHPDDRRRAGKPPAGRVVLRAELIRDRLAVTVSDDGRGIDPALVRRRAEARGLHAAEALATMSDAAATDLIFTPGLSTAESVSDLSGRGVGMDAVRMAVERLGGQVSVESRVGQGTTVRLLLPQTVALTRIMLVAVGPELYGVPLSAVEEVAQVPRSRLRDLGGSGCATVLRGRTLPVLRLADLLGLPDAAPGGTAPARLLVVRAGTGTAALEVDRFGERLDVLTRPLTGLAAAAPGIASTTLLGDGRILLVLDPPALLGLACGEDEPGGDA</sequence>
<dbReference type="InterPro" id="IPR008207">
    <property type="entry name" value="Sig_transdc_His_kin_Hpt_dom"/>
</dbReference>
<dbReference type="HOGENOM" id="CLU_000650_3_7_5"/>
<evidence type="ECO:0000256" key="6">
    <source>
        <dbReference type="ARBA" id="ARBA00022777"/>
    </source>
</evidence>
<keyword evidence="7" id="KW-0902">Two-component regulatory system</keyword>
<dbReference type="EC" id="2.7.13.3" evidence="2"/>
<evidence type="ECO:0000256" key="7">
    <source>
        <dbReference type="ARBA" id="ARBA00023012"/>
    </source>
</evidence>
<dbReference type="GO" id="GO:0006935">
    <property type="term" value="P:chemotaxis"/>
    <property type="evidence" value="ECO:0007669"/>
    <property type="project" value="InterPro"/>
</dbReference>
<evidence type="ECO:0000259" key="12">
    <source>
        <dbReference type="PROSITE" id="PS50894"/>
    </source>
</evidence>
<dbReference type="PRINTS" id="PR00344">
    <property type="entry name" value="BCTRLSENSOR"/>
</dbReference>
<evidence type="ECO:0000256" key="2">
    <source>
        <dbReference type="ARBA" id="ARBA00012438"/>
    </source>
</evidence>
<dbReference type="Pfam" id="PF02895">
    <property type="entry name" value="H-kinase_dim"/>
    <property type="match status" value="1"/>
</dbReference>
<dbReference type="SMART" id="SM00073">
    <property type="entry name" value="HPT"/>
    <property type="match status" value="1"/>
</dbReference>
<dbReference type="eggNOG" id="COG0643">
    <property type="taxonomic scope" value="Bacteria"/>
</dbReference>
<dbReference type="Pfam" id="PF01584">
    <property type="entry name" value="CheW"/>
    <property type="match status" value="1"/>
</dbReference>
<dbReference type="AlphaFoldDB" id="B8IF87"/>
<dbReference type="InterPro" id="IPR005467">
    <property type="entry name" value="His_kinase_dom"/>
</dbReference>
<dbReference type="PANTHER" id="PTHR43395:SF1">
    <property type="entry name" value="CHEMOTAXIS PROTEIN CHEA"/>
    <property type="match status" value="1"/>
</dbReference>
<evidence type="ECO:0000256" key="4">
    <source>
        <dbReference type="ARBA" id="ARBA00022553"/>
    </source>
</evidence>
<feature type="domain" description="HPt" evidence="12">
    <location>
        <begin position="1"/>
        <end position="101"/>
    </location>
</feature>
<feature type="domain" description="CheW-like" evidence="11">
    <location>
        <begin position="596"/>
        <end position="732"/>
    </location>
</feature>
<dbReference type="SUPFAM" id="SSF47384">
    <property type="entry name" value="Homodimeric domain of signal transducing histidine kinase"/>
    <property type="match status" value="1"/>
</dbReference>
<dbReference type="InterPro" id="IPR037006">
    <property type="entry name" value="CheA-like_homodim_sf"/>
</dbReference>
<evidence type="ECO:0000256" key="8">
    <source>
        <dbReference type="ARBA" id="ARBA00035100"/>
    </source>
</evidence>
<evidence type="ECO:0000256" key="9">
    <source>
        <dbReference type="PROSITE-ProRule" id="PRU00110"/>
    </source>
</evidence>
<dbReference type="CDD" id="cd00088">
    <property type="entry name" value="HPT"/>
    <property type="match status" value="1"/>
</dbReference>
<dbReference type="STRING" id="460265.Mnod_0766"/>
<dbReference type="EMBL" id="CP001349">
    <property type="protein sequence ID" value="ACL55798.1"/>
    <property type="molecule type" value="Genomic_DNA"/>
</dbReference>
<dbReference type="GO" id="GO:0000155">
    <property type="term" value="F:phosphorelay sensor kinase activity"/>
    <property type="evidence" value="ECO:0007669"/>
    <property type="project" value="InterPro"/>
</dbReference>
<comment type="function">
    <text evidence="8">Involved in the transmission of sensory signals from the chemoreceptors to the flagellar motors. CheA is autophosphorylated; it can transfer its phosphate group to either CheB or CheY.</text>
</comment>
<dbReference type="SMART" id="SM00387">
    <property type="entry name" value="HATPase_c"/>
    <property type="match status" value="1"/>
</dbReference>
<dbReference type="GO" id="GO:0005737">
    <property type="term" value="C:cytoplasm"/>
    <property type="evidence" value="ECO:0007669"/>
    <property type="project" value="InterPro"/>
</dbReference>
<dbReference type="SMART" id="SM00260">
    <property type="entry name" value="CheW"/>
    <property type="match status" value="1"/>
</dbReference>
<evidence type="ECO:0000313" key="13">
    <source>
        <dbReference type="EMBL" id="ACL55798.1"/>
    </source>
</evidence>
<proteinExistence type="predicted"/>
<dbReference type="InterPro" id="IPR036641">
    <property type="entry name" value="HPT_dom_sf"/>
</dbReference>
<dbReference type="PROSITE" id="PS50109">
    <property type="entry name" value="HIS_KIN"/>
    <property type="match status" value="1"/>
</dbReference>
<feature type="domain" description="Histidine kinase" evidence="10">
    <location>
        <begin position="391"/>
        <end position="594"/>
    </location>
</feature>
<dbReference type="InterPro" id="IPR004358">
    <property type="entry name" value="Sig_transdc_His_kin-like_C"/>
</dbReference>
<dbReference type="PROSITE" id="PS50851">
    <property type="entry name" value="CHEW"/>
    <property type="match status" value="1"/>
</dbReference>
<dbReference type="FunFam" id="3.30.565.10:FF:000016">
    <property type="entry name" value="Chemotaxis protein CheA, putative"/>
    <property type="match status" value="1"/>
</dbReference>
<keyword evidence="14" id="KW-1185">Reference proteome</keyword>
<dbReference type="Gene3D" id="1.10.287.560">
    <property type="entry name" value="Histidine kinase CheA-like, homodimeric domain"/>
    <property type="match status" value="1"/>
</dbReference>
<accession>B8IF87</accession>
<evidence type="ECO:0000256" key="1">
    <source>
        <dbReference type="ARBA" id="ARBA00000085"/>
    </source>
</evidence>
<dbReference type="RefSeq" id="WP_015927503.1">
    <property type="nucleotide sequence ID" value="NC_011894.1"/>
</dbReference>
<dbReference type="Gene3D" id="1.20.120.160">
    <property type="entry name" value="HPT domain"/>
    <property type="match status" value="1"/>
</dbReference>
<keyword evidence="4 9" id="KW-0597">Phosphoprotein</keyword>
<dbReference type="InterPro" id="IPR004105">
    <property type="entry name" value="CheA-like_dim"/>
</dbReference>
<dbReference type="PANTHER" id="PTHR43395">
    <property type="entry name" value="SENSOR HISTIDINE KINASE CHEA"/>
    <property type="match status" value="1"/>
</dbReference>
<protein>
    <recommendedName>
        <fullName evidence="3">Chemotaxis protein CheA</fullName>
        <ecNumber evidence="2">2.7.13.3</ecNumber>
    </recommendedName>
</protein>
<dbReference type="InterPro" id="IPR003594">
    <property type="entry name" value="HATPase_dom"/>
</dbReference>
<dbReference type="eggNOG" id="COG2198">
    <property type="taxonomic scope" value="Bacteria"/>
</dbReference>
<dbReference type="Pfam" id="PF01627">
    <property type="entry name" value="Hpt"/>
    <property type="match status" value="1"/>
</dbReference>
<comment type="catalytic activity">
    <reaction evidence="1">
        <text>ATP + protein L-histidine = ADP + protein N-phospho-L-histidine.</text>
        <dbReference type="EC" id="2.7.13.3"/>
    </reaction>
</comment>
<dbReference type="InterPro" id="IPR051315">
    <property type="entry name" value="Bact_Chemotaxis_CheA"/>
</dbReference>
<dbReference type="PROSITE" id="PS50894">
    <property type="entry name" value="HPT"/>
    <property type="match status" value="1"/>
</dbReference>
<dbReference type="Proteomes" id="UP000008207">
    <property type="component" value="Chromosome"/>
</dbReference>
<dbReference type="SUPFAM" id="SSF50341">
    <property type="entry name" value="CheW-like"/>
    <property type="match status" value="1"/>
</dbReference>
<dbReference type="InterPro" id="IPR036890">
    <property type="entry name" value="HATPase_C_sf"/>
</dbReference>
<name>B8IF87_METNO</name>
<dbReference type="Pfam" id="PF02518">
    <property type="entry name" value="HATPase_c"/>
    <property type="match status" value="1"/>
</dbReference>
<dbReference type="OrthoDB" id="9803176at2"/>
<evidence type="ECO:0000259" key="11">
    <source>
        <dbReference type="PROSITE" id="PS50851"/>
    </source>
</evidence>
<keyword evidence="5" id="KW-0808">Transferase</keyword>
<evidence type="ECO:0000256" key="3">
    <source>
        <dbReference type="ARBA" id="ARBA00021495"/>
    </source>
</evidence>
<gene>
    <name evidence="13" type="ordered locus">Mnod_0766</name>
</gene>
<dbReference type="InterPro" id="IPR036097">
    <property type="entry name" value="HisK_dim/P_sf"/>
</dbReference>
<dbReference type="Gene3D" id="2.30.30.40">
    <property type="entry name" value="SH3 Domains"/>
    <property type="match status" value="1"/>
</dbReference>
<dbReference type="InterPro" id="IPR036061">
    <property type="entry name" value="CheW-like_dom_sf"/>
</dbReference>
<reference evidence="13 14" key="1">
    <citation type="submission" date="2009-01" db="EMBL/GenBank/DDBJ databases">
        <title>Complete sequence of chromosome of Methylobacterium nodulans ORS 2060.</title>
        <authorList>
            <consortium name="US DOE Joint Genome Institute"/>
            <person name="Lucas S."/>
            <person name="Copeland A."/>
            <person name="Lapidus A."/>
            <person name="Glavina del Rio T."/>
            <person name="Dalin E."/>
            <person name="Tice H."/>
            <person name="Bruce D."/>
            <person name="Goodwin L."/>
            <person name="Pitluck S."/>
            <person name="Sims D."/>
            <person name="Brettin T."/>
            <person name="Detter J.C."/>
            <person name="Han C."/>
            <person name="Larimer F."/>
            <person name="Land M."/>
            <person name="Hauser L."/>
            <person name="Kyrpides N."/>
            <person name="Ivanova N."/>
            <person name="Marx C.J."/>
            <person name="Richardson P."/>
        </authorList>
    </citation>
    <scope>NUCLEOTIDE SEQUENCE [LARGE SCALE GENOMIC DNA]</scope>
    <source>
        <strain evidence="14">LMG 21967 / CNCM I-2342 / ORS 2060</strain>
    </source>
</reference>
<dbReference type="KEGG" id="mno:Mnod_0766"/>
<dbReference type="Gene3D" id="3.30.565.10">
    <property type="entry name" value="Histidine kinase-like ATPase, C-terminal domain"/>
    <property type="match status" value="1"/>
</dbReference>
<dbReference type="SUPFAM" id="SSF47226">
    <property type="entry name" value="Histidine-containing phosphotransfer domain, HPT domain"/>
    <property type="match status" value="1"/>
</dbReference>
<evidence type="ECO:0000256" key="5">
    <source>
        <dbReference type="ARBA" id="ARBA00022679"/>
    </source>
</evidence>
<evidence type="ECO:0000313" key="14">
    <source>
        <dbReference type="Proteomes" id="UP000008207"/>
    </source>
</evidence>
<dbReference type="SMART" id="SM01231">
    <property type="entry name" value="H-kinase_dim"/>
    <property type="match status" value="1"/>
</dbReference>
<keyword evidence="6 13" id="KW-0418">Kinase</keyword>
<organism evidence="13 14">
    <name type="scientific">Methylobacterium nodulans (strain LMG 21967 / CNCM I-2342 / ORS 2060)</name>
    <dbReference type="NCBI Taxonomy" id="460265"/>
    <lineage>
        <taxon>Bacteria</taxon>
        <taxon>Pseudomonadati</taxon>
        <taxon>Pseudomonadota</taxon>
        <taxon>Alphaproteobacteria</taxon>
        <taxon>Hyphomicrobiales</taxon>
        <taxon>Methylobacteriaceae</taxon>
        <taxon>Methylobacterium</taxon>
    </lineage>
</organism>
<feature type="modified residue" description="Phosphohistidine" evidence="9">
    <location>
        <position position="44"/>
    </location>
</feature>